<evidence type="ECO:0000256" key="1">
    <source>
        <dbReference type="ARBA" id="ARBA00005964"/>
    </source>
</evidence>
<protein>
    <recommendedName>
        <fullName evidence="5">Carboxylesterase type B domain-containing protein</fullName>
    </recommendedName>
</protein>
<proteinExistence type="inferred from homology"/>
<dbReference type="Pfam" id="PF00135">
    <property type="entry name" value="COesterase"/>
    <property type="match status" value="1"/>
</dbReference>
<name>C3ZS58_BRAFL</name>
<reference evidence="6" key="1">
    <citation type="journal article" date="2008" name="Nature">
        <title>The amphioxus genome and the evolution of the chordate karyotype.</title>
        <authorList>
            <consortium name="US DOE Joint Genome Institute (JGI-PGF)"/>
            <person name="Putnam N.H."/>
            <person name="Butts T."/>
            <person name="Ferrier D.E.K."/>
            <person name="Furlong R.F."/>
            <person name="Hellsten U."/>
            <person name="Kawashima T."/>
            <person name="Robinson-Rechavi M."/>
            <person name="Shoguchi E."/>
            <person name="Terry A."/>
            <person name="Yu J.-K."/>
            <person name="Benito-Gutierrez E.L."/>
            <person name="Dubchak I."/>
            <person name="Garcia-Fernandez J."/>
            <person name="Gibson-Brown J.J."/>
            <person name="Grigoriev I.V."/>
            <person name="Horton A.C."/>
            <person name="de Jong P.J."/>
            <person name="Jurka J."/>
            <person name="Kapitonov V.V."/>
            <person name="Kohara Y."/>
            <person name="Kuroki Y."/>
            <person name="Lindquist E."/>
            <person name="Lucas S."/>
            <person name="Osoegawa K."/>
            <person name="Pennacchio L.A."/>
            <person name="Salamov A.A."/>
            <person name="Satou Y."/>
            <person name="Sauka-Spengler T."/>
            <person name="Schmutz J."/>
            <person name="Shin-I T."/>
            <person name="Toyoda A."/>
            <person name="Bronner-Fraser M."/>
            <person name="Fujiyama A."/>
            <person name="Holland L.Z."/>
            <person name="Holland P.W.H."/>
            <person name="Satoh N."/>
            <person name="Rokhsar D.S."/>
        </authorList>
    </citation>
    <scope>NUCLEOTIDE SEQUENCE [LARGE SCALE GENOMIC DNA]</scope>
    <source>
        <strain evidence="6">S238N-H82</strain>
        <tissue evidence="6">Testes</tissue>
    </source>
</reference>
<dbReference type="InterPro" id="IPR029058">
    <property type="entry name" value="AB_hydrolase_fold"/>
</dbReference>
<keyword evidence="3" id="KW-1133">Transmembrane helix</keyword>
<dbReference type="PROSITE" id="PS00941">
    <property type="entry name" value="CARBOXYLESTERASE_B_2"/>
    <property type="match status" value="1"/>
</dbReference>
<dbReference type="AlphaFoldDB" id="C3ZS58"/>
<evidence type="ECO:0000259" key="5">
    <source>
        <dbReference type="Pfam" id="PF00135"/>
    </source>
</evidence>
<evidence type="ECO:0000256" key="4">
    <source>
        <dbReference type="SAM" id="SignalP"/>
    </source>
</evidence>
<dbReference type="PANTHER" id="PTHR43903">
    <property type="entry name" value="NEUROLIGIN"/>
    <property type="match status" value="1"/>
</dbReference>
<feature type="chain" id="PRO_5002937188" description="Carboxylesterase type B domain-containing protein" evidence="4">
    <location>
        <begin position="22"/>
        <end position="513"/>
    </location>
</feature>
<dbReference type="InterPro" id="IPR019819">
    <property type="entry name" value="Carboxylesterase_B_CS"/>
</dbReference>
<dbReference type="STRING" id="7739.C3ZS58"/>
<dbReference type="InterPro" id="IPR002018">
    <property type="entry name" value="CarbesteraseB"/>
</dbReference>
<dbReference type="SUPFAM" id="SSF53474">
    <property type="entry name" value="alpha/beta-Hydrolases"/>
    <property type="match status" value="1"/>
</dbReference>
<organism>
    <name type="scientific">Branchiostoma floridae</name>
    <name type="common">Florida lancelet</name>
    <name type="synonym">Amphioxus</name>
    <dbReference type="NCBI Taxonomy" id="7739"/>
    <lineage>
        <taxon>Eukaryota</taxon>
        <taxon>Metazoa</taxon>
        <taxon>Chordata</taxon>
        <taxon>Cephalochordata</taxon>
        <taxon>Leptocardii</taxon>
        <taxon>Amphioxiformes</taxon>
        <taxon>Branchiostomatidae</taxon>
        <taxon>Branchiostoma</taxon>
    </lineage>
</organism>
<comment type="similarity">
    <text evidence="1">Belongs to the type-B carboxylesterase/lipase family.</text>
</comment>
<dbReference type="InParanoid" id="C3ZS58"/>
<evidence type="ECO:0000313" key="6">
    <source>
        <dbReference type="EMBL" id="EEN44637.1"/>
    </source>
</evidence>
<dbReference type="Gene3D" id="3.40.50.1820">
    <property type="entry name" value="alpha/beta hydrolase"/>
    <property type="match status" value="2"/>
</dbReference>
<feature type="domain" description="Carboxylesterase type B" evidence="5">
    <location>
        <begin position="26"/>
        <end position="260"/>
    </location>
</feature>
<keyword evidence="2 4" id="KW-0732">Signal</keyword>
<dbReference type="eggNOG" id="KOG1516">
    <property type="taxonomic scope" value="Eukaryota"/>
</dbReference>
<accession>C3ZS58</accession>
<evidence type="ECO:0000256" key="2">
    <source>
        <dbReference type="ARBA" id="ARBA00022729"/>
    </source>
</evidence>
<feature type="transmembrane region" description="Helical" evidence="3">
    <location>
        <begin position="430"/>
        <end position="452"/>
    </location>
</feature>
<gene>
    <name evidence="6" type="ORF">BRAFLDRAFT_106846</name>
</gene>
<sequence length="513" mass="57873">MYSSSLAQIWILLILLHVSCCNSDDRPLVHTKYGPILGKRVRMHQYNPNLQDVMQFLGIPYARAPVKDLRFRPPEKPEKWKIVRNCTHFAPVCPQPLDLPESQPVRPSMKRKWKAMKPLLGSMDEDCLYLNVYHPADVDPENIDKKERYPLAVMVFVHGGDFVHGAGSMYDGSVLASHGTVVVVTVNYRIGILGYLSTTDNSAVGNYALMDQIAALRWVNDNIANFKGDPTRVTLFGPETGAVNINLLTLAPEAAASFFSTITPRKTDKFRDPNSPIVQKTRFVHERPNRYEEVEWLSYRADNDSDFYMYFGMKPRVPKGYRSQRVAFWVELVPKLLRPKQVRNSESALVKDANELCELLETGHNTGGDGDGAGKKPSSWIPMKSHSDTVRTTCMPFIAIPTRDPSAKDISWPGKDITWVRKKPGNSSELSIVIAVGTSLFFLNVVVFAVCYHRRNNKPIRYSEENAQERVRLKVTDVREVIKALELEDCTIGPNGECQLETTELAECSSKVI</sequence>
<keyword evidence="3" id="KW-0812">Transmembrane</keyword>
<keyword evidence="3" id="KW-0472">Membrane</keyword>
<dbReference type="InterPro" id="IPR051093">
    <property type="entry name" value="Neuroligin/BSAL"/>
</dbReference>
<dbReference type="EMBL" id="GG666670">
    <property type="protein sequence ID" value="EEN44637.1"/>
    <property type="molecule type" value="Genomic_DNA"/>
</dbReference>
<feature type="signal peptide" evidence="4">
    <location>
        <begin position="1"/>
        <end position="21"/>
    </location>
</feature>
<evidence type="ECO:0000256" key="3">
    <source>
        <dbReference type="SAM" id="Phobius"/>
    </source>
</evidence>